<feature type="region of interest" description="Disordered" evidence="1">
    <location>
        <begin position="162"/>
        <end position="188"/>
    </location>
</feature>
<sequence length="188" mass="20337">MLDDVQFAARDYQHRARLGALRDPGRQQWLSLPVHRPRGRASAITEVCLVDPAECAHRVEATIGRLYGRSPHFPVLRGVLDQVRDAFALDDRLTTIAAVSTVALLRVLGWRGQVVRASTIPARSGRSERLADLAGHLGARVYLCGTGGARYLCQDPFARSGSESPAGPLTSPTARCGDTPARSARCGR</sequence>
<evidence type="ECO:0008006" key="4">
    <source>
        <dbReference type="Google" id="ProtNLM"/>
    </source>
</evidence>
<organism evidence="2 3">
    <name type="scientific">Kutzneria viridogrisea</name>
    <dbReference type="NCBI Taxonomy" id="47990"/>
    <lineage>
        <taxon>Bacteria</taxon>
        <taxon>Bacillati</taxon>
        <taxon>Actinomycetota</taxon>
        <taxon>Actinomycetes</taxon>
        <taxon>Pseudonocardiales</taxon>
        <taxon>Pseudonocardiaceae</taxon>
        <taxon>Kutzneria</taxon>
    </lineage>
</organism>
<dbReference type="Pfam" id="PF08889">
    <property type="entry name" value="WbqC"/>
    <property type="match status" value="1"/>
</dbReference>
<protein>
    <recommendedName>
        <fullName evidence="4">WbqC-like protein family protein</fullName>
    </recommendedName>
</protein>
<evidence type="ECO:0000313" key="3">
    <source>
        <dbReference type="Proteomes" id="UP000517916"/>
    </source>
</evidence>
<comment type="caution">
    <text evidence="2">The sequence shown here is derived from an EMBL/GenBank/DDBJ whole genome shotgun (WGS) entry which is preliminary data.</text>
</comment>
<dbReference type="EMBL" id="JACJID010000001">
    <property type="protein sequence ID" value="MBA8924524.1"/>
    <property type="molecule type" value="Genomic_DNA"/>
</dbReference>
<keyword evidence="3" id="KW-1185">Reference proteome</keyword>
<name>A0ABR6BCC7_9PSEU</name>
<proteinExistence type="predicted"/>
<dbReference type="Proteomes" id="UP000517916">
    <property type="component" value="Unassembled WGS sequence"/>
</dbReference>
<evidence type="ECO:0000256" key="1">
    <source>
        <dbReference type="SAM" id="MobiDB-lite"/>
    </source>
</evidence>
<gene>
    <name evidence="2" type="ORF">BC739_001721</name>
</gene>
<dbReference type="InterPro" id="IPR014985">
    <property type="entry name" value="WbqC"/>
</dbReference>
<evidence type="ECO:0000313" key="2">
    <source>
        <dbReference type="EMBL" id="MBA8924524.1"/>
    </source>
</evidence>
<reference evidence="2 3" key="1">
    <citation type="submission" date="2020-08" db="EMBL/GenBank/DDBJ databases">
        <title>Genomic Encyclopedia of Archaeal and Bacterial Type Strains, Phase II (KMG-II): from individual species to whole genera.</title>
        <authorList>
            <person name="Goeker M."/>
        </authorList>
    </citation>
    <scope>NUCLEOTIDE SEQUENCE [LARGE SCALE GENOMIC DNA]</scope>
    <source>
        <strain evidence="2 3">DSM 43850</strain>
    </source>
</reference>
<accession>A0ABR6BCC7</accession>